<keyword evidence="3" id="KW-1185">Reference proteome</keyword>
<reference evidence="2" key="2">
    <citation type="submission" date="2025-09" db="UniProtKB">
        <authorList>
            <consortium name="Ensembl"/>
        </authorList>
    </citation>
    <scope>IDENTIFICATION</scope>
</reference>
<accession>A0A669QHY4</accession>
<evidence type="ECO:0000256" key="1">
    <source>
        <dbReference type="SAM" id="MobiDB-lite"/>
    </source>
</evidence>
<dbReference type="Ensembl" id="ENSPCLT00000023726.1">
    <property type="protein sequence ID" value="ENSPCLP00000017813.1"/>
    <property type="gene ID" value="ENSPCLG00000014859.1"/>
</dbReference>
<proteinExistence type="predicted"/>
<evidence type="ECO:0000313" key="3">
    <source>
        <dbReference type="Proteomes" id="UP000472261"/>
    </source>
</evidence>
<reference evidence="2" key="1">
    <citation type="submission" date="2025-08" db="UniProtKB">
        <authorList>
            <consortium name="Ensembl"/>
        </authorList>
    </citation>
    <scope>IDENTIFICATION</scope>
</reference>
<protein>
    <submittedName>
        <fullName evidence="2">Uncharacterized protein</fullName>
    </submittedName>
</protein>
<organism evidence="2 3">
    <name type="scientific">Phasianus colchicus</name>
    <name type="common">Common pheasant</name>
    <dbReference type="NCBI Taxonomy" id="9054"/>
    <lineage>
        <taxon>Eukaryota</taxon>
        <taxon>Metazoa</taxon>
        <taxon>Chordata</taxon>
        <taxon>Craniata</taxon>
        <taxon>Vertebrata</taxon>
        <taxon>Euteleostomi</taxon>
        <taxon>Archelosauria</taxon>
        <taxon>Archosauria</taxon>
        <taxon>Dinosauria</taxon>
        <taxon>Saurischia</taxon>
        <taxon>Theropoda</taxon>
        <taxon>Coelurosauria</taxon>
        <taxon>Aves</taxon>
        <taxon>Neognathae</taxon>
        <taxon>Galloanserae</taxon>
        <taxon>Galliformes</taxon>
        <taxon>Phasianidae</taxon>
        <taxon>Phasianinae</taxon>
        <taxon>Phasianus</taxon>
    </lineage>
</organism>
<dbReference type="Proteomes" id="UP000472261">
    <property type="component" value="Unplaced"/>
</dbReference>
<dbReference type="AlphaFoldDB" id="A0A669QHY4"/>
<name>A0A669QHY4_PHACC</name>
<sequence>DPLGPWGPLEVLGFYFWWERLWLPANLTWADLEDRDGRGVDGIPEPPLQLILGFQSILPSQYWYYMIELSFYWSLLFSIASDVKRKVGPPDSPPPPLPGVSRSLLGQWKDGKGFG</sequence>
<feature type="region of interest" description="Disordered" evidence="1">
    <location>
        <begin position="85"/>
        <end position="115"/>
    </location>
</feature>
<evidence type="ECO:0000313" key="2">
    <source>
        <dbReference type="Ensembl" id="ENSPCLP00000017813.1"/>
    </source>
</evidence>